<dbReference type="AlphaFoldDB" id="A0A7Y9LUP1"/>
<evidence type="ECO:0000313" key="1">
    <source>
        <dbReference type="EMBL" id="NYE95952.1"/>
    </source>
</evidence>
<name>A0A7Y9LUP1_9MICC</name>
<protein>
    <submittedName>
        <fullName evidence="1">Uncharacterized protein</fullName>
    </submittedName>
</protein>
<keyword evidence="2" id="KW-1185">Reference proteome</keyword>
<proteinExistence type="predicted"/>
<organism evidence="1 2">
    <name type="scientific">Psychromicrobium silvestre</name>
    <dbReference type="NCBI Taxonomy" id="1645614"/>
    <lineage>
        <taxon>Bacteria</taxon>
        <taxon>Bacillati</taxon>
        <taxon>Actinomycetota</taxon>
        <taxon>Actinomycetes</taxon>
        <taxon>Micrococcales</taxon>
        <taxon>Micrococcaceae</taxon>
        <taxon>Psychromicrobium</taxon>
    </lineage>
</organism>
<gene>
    <name evidence="1" type="ORF">FHU41_002202</name>
</gene>
<reference evidence="1 2" key="1">
    <citation type="submission" date="2020-07" db="EMBL/GenBank/DDBJ databases">
        <title>Sequencing the genomes of 1000 actinobacteria strains.</title>
        <authorList>
            <person name="Klenk H.-P."/>
        </authorList>
    </citation>
    <scope>NUCLEOTIDE SEQUENCE [LARGE SCALE GENOMIC DNA]</scope>
    <source>
        <strain evidence="1 2">DSM 102047</strain>
    </source>
</reference>
<dbReference type="RefSeq" id="WP_281360641.1">
    <property type="nucleotide sequence ID" value="NZ_JACBYQ010000002.1"/>
</dbReference>
<dbReference type="EMBL" id="JACBYQ010000002">
    <property type="protein sequence ID" value="NYE95952.1"/>
    <property type="molecule type" value="Genomic_DNA"/>
</dbReference>
<accession>A0A7Y9LUP1</accession>
<sequence>MSPMPSISSIKRIFFTPIDAERIQQHRDRVETDFRNMNIMNIR</sequence>
<comment type="caution">
    <text evidence="1">The sequence shown here is derived from an EMBL/GenBank/DDBJ whole genome shotgun (WGS) entry which is preliminary data.</text>
</comment>
<evidence type="ECO:0000313" key="2">
    <source>
        <dbReference type="Proteomes" id="UP000521748"/>
    </source>
</evidence>
<dbReference type="Proteomes" id="UP000521748">
    <property type="component" value="Unassembled WGS sequence"/>
</dbReference>